<protein>
    <submittedName>
        <fullName evidence="3">Uncharacterized protein</fullName>
    </submittedName>
</protein>
<reference evidence="3 4" key="1">
    <citation type="submission" date="2019-02" db="EMBL/GenBank/DDBJ databases">
        <title>Deep-cultivation of Planctomycetes and their phenomic and genomic characterization uncovers novel biology.</title>
        <authorList>
            <person name="Wiegand S."/>
            <person name="Jogler M."/>
            <person name="Boedeker C."/>
            <person name="Pinto D."/>
            <person name="Vollmers J."/>
            <person name="Rivas-Marin E."/>
            <person name="Kohn T."/>
            <person name="Peeters S.H."/>
            <person name="Heuer A."/>
            <person name="Rast P."/>
            <person name="Oberbeckmann S."/>
            <person name="Bunk B."/>
            <person name="Jeske O."/>
            <person name="Meyerdierks A."/>
            <person name="Storesund J.E."/>
            <person name="Kallscheuer N."/>
            <person name="Luecker S."/>
            <person name="Lage O.M."/>
            <person name="Pohl T."/>
            <person name="Merkel B.J."/>
            <person name="Hornburger P."/>
            <person name="Mueller R.-W."/>
            <person name="Bruemmer F."/>
            <person name="Labrenz M."/>
            <person name="Spormann A.M."/>
            <person name="Op den Camp H."/>
            <person name="Overmann J."/>
            <person name="Amann R."/>
            <person name="Jetten M.S.M."/>
            <person name="Mascher T."/>
            <person name="Medema M.H."/>
            <person name="Devos D.P."/>
            <person name="Kaster A.-K."/>
            <person name="Ovreas L."/>
            <person name="Rohde M."/>
            <person name="Galperin M.Y."/>
            <person name="Jogler C."/>
        </authorList>
    </citation>
    <scope>NUCLEOTIDE SEQUENCE [LARGE SCALE GENOMIC DNA]</scope>
    <source>
        <strain evidence="3 4">ETA_A8</strain>
    </source>
</reference>
<keyword evidence="2" id="KW-0472">Membrane</keyword>
<evidence type="ECO:0000256" key="2">
    <source>
        <dbReference type="SAM" id="Phobius"/>
    </source>
</evidence>
<keyword evidence="4" id="KW-1185">Reference proteome</keyword>
<keyword evidence="2" id="KW-1133">Transmembrane helix</keyword>
<evidence type="ECO:0000313" key="3">
    <source>
        <dbReference type="EMBL" id="QDU28749.1"/>
    </source>
</evidence>
<dbReference type="EMBL" id="CP036274">
    <property type="protein sequence ID" value="QDU28749.1"/>
    <property type="molecule type" value="Genomic_DNA"/>
</dbReference>
<sequence length="57" mass="6281">MAAHQTPTHDDHFDESESNQHLADDSEAWNGVTGLLLFIVSIGLSLAMLTLYLSRNP</sequence>
<evidence type="ECO:0000313" key="4">
    <source>
        <dbReference type="Proteomes" id="UP000315017"/>
    </source>
</evidence>
<accession>A0A517YEV0</accession>
<evidence type="ECO:0000256" key="1">
    <source>
        <dbReference type="SAM" id="MobiDB-lite"/>
    </source>
</evidence>
<dbReference type="RefSeq" id="WP_202921073.1">
    <property type="nucleotide sequence ID" value="NZ_CP036274.1"/>
</dbReference>
<dbReference type="KEGG" id="aagg:ETAA8_38540"/>
<gene>
    <name evidence="3" type="ORF">ETAA8_38540</name>
</gene>
<organism evidence="3 4">
    <name type="scientific">Anatilimnocola aggregata</name>
    <dbReference type="NCBI Taxonomy" id="2528021"/>
    <lineage>
        <taxon>Bacteria</taxon>
        <taxon>Pseudomonadati</taxon>
        <taxon>Planctomycetota</taxon>
        <taxon>Planctomycetia</taxon>
        <taxon>Pirellulales</taxon>
        <taxon>Pirellulaceae</taxon>
        <taxon>Anatilimnocola</taxon>
    </lineage>
</organism>
<feature type="region of interest" description="Disordered" evidence="1">
    <location>
        <begin position="1"/>
        <end position="24"/>
    </location>
</feature>
<dbReference type="Proteomes" id="UP000315017">
    <property type="component" value="Chromosome"/>
</dbReference>
<keyword evidence="2" id="KW-0812">Transmembrane</keyword>
<dbReference type="AlphaFoldDB" id="A0A517YEV0"/>
<feature type="transmembrane region" description="Helical" evidence="2">
    <location>
        <begin position="32"/>
        <end position="53"/>
    </location>
</feature>
<proteinExistence type="predicted"/>
<name>A0A517YEV0_9BACT</name>